<dbReference type="PRINTS" id="PR00413">
    <property type="entry name" value="HADHALOGNASE"/>
</dbReference>
<evidence type="ECO:0000313" key="2">
    <source>
        <dbReference type="Proteomes" id="UP000324513"/>
    </source>
</evidence>
<dbReference type="SFLD" id="SFLDG01135">
    <property type="entry name" value="C1.5.6:_HAD__Beta-PGM__Phospha"/>
    <property type="match status" value="1"/>
</dbReference>
<dbReference type="Gene3D" id="3.40.50.1000">
    <property type="entry name" value="HAD superfamily/HAD-like"/>
    <property type="match status" value="1"/>
</dbReference>
<dbReference type="InterPro" id="IPR006439">
    <property type="entry name" value="HAD-SF_hydro_IA"/>
</dbReference>
<dbReference type="SUPFAM" id="SSF56784">
    <property type="entry name" value="HAD-like"/>
    <property type="match status" value="1"/>
</dbReference>
<proteinExistence type="predicted"/>
<name>A0ABY3NCA4_ELIMR</name>
<dbReference type="Proteomes" id="UP000324513">
    <property type="component" value="Unassembled WGS sequence"/>
</dbReference>
<dbReference type="InterPro" id="IPR023198">
    <property type="entry name" value="PGP-like_dom2"/>
</dbReference>
<comment type="caution">
    <text evidence="1">The sequence shown here is derived from an EMBL/GenBank/DDBJ whole genome shotgun (WGS) entry which is preliminary data.</text>
</comment>
<dbReference type="InterPro" id="IPR023214">
    <property type="entry name" value="HAD_sf"/>
</dbReference>
<organism evidence="1 2">
    <name type="scientific">Elizabethkingia miricola</name>
    <name type="common">Chryseobacterium miricola</name>
    <dbReference type="NCBI Taxonomy" id="172045"/>
    <lineage>
        <taxon>Bacteria</taxon>
        <taxon>Pseudomonadati</taxon>
        <taxon>Bacteroidota</taxon>
        <taxon>Flavobacteriia</taxon>
        <taxon>Flavobacteriales</taxon>
        <taxon>Weeksellaceae</taxon>
        <taxon>Elizabethkingia</taxon>
    </lineage>
</organism>
<keyword evidence="2" id="KW-1185">Reference proteome</keyword>
<dbReference type="NCBIfam" id="TIGR01549">
    <property type="entry name" value="HAD-SF-IA-v1"/>
    <property type="match status" value="1"/>
</dbReference>
<dbReference type="SFLD" id="SFLDS00003">
    <property type="entry name" value="Haloacid_Dehalogenase"/>
    <property type="match status" value="1"/>
</dbReference>
<gene>
    <name evidence="1" type="ORF">LX74_03306</name>
</gene>
<dbReference type="Pfam" id="PF00702">
    <property type="entry name" value="Hydrolase"/>
    <property type="match status" value="1"/>
</dbReference>
<dbReference type="NCBIfam" id="TIGR02254">
    <property type="entry name" value="YjjG_YfnB"/>
    <property type="match status" value="1"/>
</dbReference>
<evidence type="ECO:0000313" key="1">
    <source>
        <dbReference type="EMBL" id="TYO88333.1"/>
    </source>
</evidence>
<reference evidence="1 2" key="1">
    <citation type="submission" date="2019-07" db="EMBL/GenBank/DDBJ databases">
        <title>Genomic Encyclopedia of Archaeal and Bacterial Type Strains, Phase II (KMG-II): from individual species to whole genera.</title>
        <authorList>
            <person name="Goeker M."/>
        </authorList>
    </citation>
    <scope>NUCLEOTIDE SEQUENCE [LARGE SCALE GENOMIC DNA]</scope>
    <source>
        <strain evidence="1 2">DSM 14571</strain>
    </source>
</reference>
<dbReference type="InterPro" id="IPR052550">
    <property type="entry name" value="Pyrimidine_5'-ntase_YjjG"/>
</dbReference>
<accession>A0ABY3NCA4</accession>
<dbReference type="PANTHER" id="PTHR47478">
    <property type="match status" value="1"/>
</dbReference>
<dbReference type="SFLD" id="SFLDG01129">
    <property type="entry name" value="C1.5:_HAD__Beta-PGM__Phosphata"/>
    <property type="match status" value="1"/>
</dbReference>
<protein>
    <submittedName>
        <fullName evidence="1">Hydrolase of the HAD superfamily</fullName>
    </submittedName>
</protein>
<dbReference type="GO" id="GO:0016787">
    <property type="term" value="F:hydrolase activity"/>
    <property type="evidence" value="ECO:0007669"/>
    <property type="project" value="UniProtKB-KW"/>
</dbReference>
<dbReference type="InterPro" id="IPR011951">
    <property type="entry name" value="HAD-SF_hydro_IA_YjjG/PynA"/>
</dbReference>
<keyword evidence="1" id="KW-0378">Hydrolase</keyword>
<dbReference type="InterPro" id="IPR036412">
    <property type="entry name" value="HAD-like_sf"/>
</dbReference>
<dbReference type="PANTHER" id="PTHR47478:SF1">
    <property type="entry name" value="PYRIMIDINE 5'-NUCLEOTIDASE YJJG"/>
    <property type="match status" value="1"/>
</dbReference>
<sequence length="237" mass="28241">MSEFYNMKFRHIFFDLDNTLWDHRKNAYLTLKDLFNRKEINSLYRIDFEEFHHKYDEINERLWEQIRDGEIDKEYLRQHRFYDTFLFFGVDNTELAEHFEVNFLDEIVGYNELVDGTKEVLDYLKDKNYNIHIISNGFYDVTHRKIKGSGLTPYFETITSADDVGVRKPNPKIFEYALGKANAQKEESILIGDDWIADVKGSQGFGMDVIFFDALKEDKQEEKLKSVKHLLDIKSFL</sequence>
<dbReference type="Gene3D" id="1.10.150.240">
    <property type="entry name" value="Putative phosphatase, domain 2"/>
    <property type="match status" value="1"/>
</dbReference>
<dbReference type="EMBL" id="VNHK01000013">
    <property type="protein sequence ID" value="TYO88333.1"/>
    <property type="molecule type" value="Genomic_DNA"/>
</dbReference>